<feature type="compositionally biased region" description="Basic and acidic residues" evidence="1">
    <location>
        <begin position="235"/>
        <end position="261"/>
    </location>
</feature>
<accession>A0AAV3RKW5</accession>
<feature type="region of interest" description="Disordered" evidence="1">
    <location>
        <begin position="230"/>
        <end position="285"/>
    </location>
</feature>
<feature type="compositionally biased region" description="Acidic residues" evidence="1">
    <location>
        <begin position="527"/>
        <end position="541"/>
    </location>
</feature>
<evidence type="ECO:0000313" key="4">
    <source>
        <dbReference type="Proteomes" id="UP001454036"/>
    </source>
</evidence>
<dbReference type="Proteomes" id="UP001454036">
    <property type="component" value="Unassembled WGS sequence"/>
</dbReference>
<keyword evidence="4" id="KW-1185">Reference proteome</keyword>
<dbReference type="InterPro" id="IPR008480">
    <property type="entry name" value="DUF761_pln"/>
</dbReference>
<keyword evidence="2" id="KW-0472">Membrane</keyword>
<gene>
    <name evidence="3" type="ORF">LIER_41980</name>
</gene>
<comment type="caution">
    <text evidence="3">The sequence shown here is derived from an EMBL/GenBank/DDBJ whole genome shotgun (WGS) entry which is preliminary data.</text>
</comment>
<dbReference type="EMBL" id="BAABME010027580">
    <property type="protein sequence ID" value="GAA0175805.1"/>
    <property type="molecule type" value="Genomic_DNA"/>
</dbReference>
<proteinExistence type="predicted"/>
<keyword evidence="2" id="KW-0812">Transmembrane</keyword>
<evidence type="ECO:0000256" key="2">
    <source>
        <dbReference type="SAM" id="Phobius"/>
    </source>
</evidence>
<evidence type="ECO:0000256" key="1">
    <source>
        <dbReference type="SAM" id="MobiDB-lite"/>
    </source>
</evidence>
<feature type="transmembrane region" description="Helical" evidence="2">
    <location>
        <begin position="46"/>
        <end position="67"/>
    </location>
</feature>
<reference evidence="3 4" key="1">
    <citation type="submission" date="2024-01" db="EMBL/GenBank/DDBJ databases">
        <title>The complete chloroplast genome sequence of Lithospermum erythrorhizon: insights into the phylogenetic relationship among Boraginaceae species and the maternal lineages of purple gromwells.</title>
        <authorList>
            <person name="Okada T."/>
            <person name="Watanabe K."/>
        </authorList>
    </citation>
    <scope>NUCLEOTIDE SEQUENCE [LARGE SCALE GENOMIC DNA]</scope>
</reference>
<feature type="region of interest" description="Disordered" evidence="1">
    <location>
        <begin position="519"/>
        <end position="577"/>
    </location>
</feature>
<organism evidence="3 4">
    <name type="scientific">Lithospermum erythrorhizon</name>
    <name type="common">Purple gromwell</name>
    <name type="synonym">Lithospermum officinale var. erythrorhizon</name>
    <dbReference type="NCBI Taxonomy" id="34254"/>
    <lineage>
        <taxon>Eukaryota</taxon>
        <taxon>Viridiplantae</taxon>
        <taxon>Streptophyta</taxon>
        <taxon>Embryophyta</taxon>
        <taxon>Tracheophyta</taxon>
        <taxon>Spermatophyta</taxon>
        <taxon>Magnoliopsida</taxon>
        <taxon>eudicotyledons</taxon>
        <taxon>Gunneridae</taxon>
        <taxon>Pentapetalae</taxon>
        <taxon>asterids</taxon>
        <taxon>lamiids</taxon>
        <taxon>Boraginales</taxon>
        <taxon>Boraginaceae</taxon>
        <taxon>Boraginoideae</taxon>
        <taxon>Lithospermeae</taxon>
        <taxon>Lithospermum</taxon>
    </lineage>
</organism>
<dbReference type="PANTHER" id="PTHR34059:SF1">
    <property type="entry name" value="EXPRESSED PROTEIN"/>
    <property type="match status" value="1"/>
</dbReference>
<feature type="region of interest" description="Disordered" evidence="1">
    <location>
        <begin position="300"/>
        <end position="423"/>
    </location>
</feature>
<keyword evidence="2" id="KW-1133">Transmembrane helix</keyword>
<feature type="region of interest" description="Disordered" evidence="1">
    <location>
        <begin position="451"/>
        <end position="471"/>
    </location>
</feature>
<feature type="compositionally biased region" description="Low complexity" evidence="1">
    <location>
        <begin position="318"/>
        <end position="329"/>
    </location>
</feature>
<sequence>MSSHDLIIFSINKDNNSHSFSTMSEEPYPKLQTLEAQQNNAKSSKFYYHFMYKAVIVSIFLVIVPLLTSQAPEFVNQNFHSSRSRELLQLIFVGIAVCYGLFSKRSEDSEKKKENSSTFDNAHSYIARLLHVSSVFDDETENLSAFDENNKIQTWNSQCCRSEPMVVVVKEDYVQKEHRKTSSFLGEKPLFSPVRSLNSHVSEPIQNASFSRSFSGSDWLPNNAASSIRPSNFHENMEKNVEKRSGSKRLSMEGKQTRNEESGGLSTIPNMEEMETTEFHRSPIPWRTRSGKMVFEEDINGYFPQNSGEDSDSDKLKSSSLVKSLSSLSARIDSNPPSPNKEASPPLETSPRKVSPSPSWSGEAQEKRIEDFLRKNSFNKSSPPSPPPTEPPYLHKSSLSSSGPTEIINDEINETRELRRRTRSVPMEFTEIKRMEVPRGGNSWPEFRATDYHHDGLNTKKSVGTIRHSETFGKTMRQNEFRKDLNTEEQEKWSKAIEEFFGDKKEFTNKFLHEKFPSQSRQTFVELPEEEDIVDTDEDSETESKDEFFDGNISKEQNSFSQGASEDSNVDGGPDVDKKADEFIAKFRQQIKLQRIQSMRGSC</sequence>
<feature type="compositionally biased region" description="Polar residues" evidence="1">
    <location>
        <begin position="554"/>
        <end position="567"/>
    </location>
</feature>
<protein>
    <submittedName>
        <fullName evidence="3">Uncharacterized protein</fullName>
    </submittedName>
</protein>
<name>A0AAV3RKW5_LITER</name>
<evidence type="ECO:0000313" key="3">
    <source>
        <dbReference type="EMBL" id="GAA0175805.1"/>
    </source>
</evidence>
<feature type="compositionally biased region" description="Basic and acidic residues" evidence="1">
    <location>
        <begin position="364"/>
        <end position="374"/>
    </location>
</feature>
<dbReference type="PANTHER" id="PTHR34059">
    <property type="entry name" value="EXPRESSED PROTEIN"/>
    <property type="match status" value="1"/>
</dbReference>
<dbReference type="Pfam" id="PF05553">
    <property type="entry name" value="DUF761"/>
    <property type="match status" value="1"/>
</dbReference>
<dbReference type="AlphaFoldDB" id="A0AAV3RKW5"/>